<name>A4S0C4_OSTLU</name>
<dbReference type="Gramene" id="ABO97013">
    <property type="protein sequence ID" value="ABO97013"/>
    <property type="gene ID" value="OSTLU_32691"/>
</dbReference>
<evidence type="ECO:0000259" key="3">
    <source>
        <dbReference type="PROSITE" id="PS51391"/>
    </source>
</evidence>
<dbReference type="Proteomes" id="UP000001568">
    <property type="component" value="Chromosome 7"/>
</dbReference>
<feature type="coiled-coil region" evidence="1">
    <location>
        <begin position="236"/>
        <end position="263"/>
    </location>
</feature>
<feature type="region of interest" description="Disordered" evidence="2">
    <location>
        <begin position="299"/>
        <end position="341"/>
    </location>
</feature>
<dbReference type="AlphaFoldDB" id="A4S0C4"/>
<evidence type="ECO:0000256" key="2">
    <source>
        <dbReference type="SAM" id="MobiDB-lite"/>
    </source>
</evidence>
<dbReference type="PANTHER" id="PTHR12460:SF0">
    <property type="entry name" value="CID DOMAIN-CONTAINING PROTEIN-RELATED"/>
    <property type="match status" value="1"/>
</dbReference>
<dbReference type="KEGG" id="olu:OSTLU_32691"/>
<feature type="domain" description="CID" evidence="3">
    <location>
        <begin position="1"/>
        <end position="132"/>
    </location>
</feature>
<dbReference type="Gene3D" id="1.25.40.90">
    <property type="match status" value="1"/>
</dbReference>
<dbReference type="PROSITE" id="PS51391">
    <property type="entry name" value="CID"/>
    <property type="match status" value="1"/>
</dbReference>
<evidence type="ECO:0000256" key="1">
    <source>
        <dbReference type="SAM" id="Coils"/>
    </source>
</evidence>
<accession>A4S0C4</accession>
<dbReference type="eggNOG" id="KOG2669">
    <property type="taxonomic scope" value="Eukaryota"/>
</dbReference>
<reference evidence="4 5" key="1">
    <citation type="journal article" date="2007" name="Proc. Natl. Acad. Sci. U.S.A.">
        <title>The tiny eukaryote Ostreococcus provides genomic insights into the paradox of plankton speciation.</title>
        <authorList>
            <person name="Palenik B."/>
            <person name="Grimwood J."/>
            <person name="Aerts A."/>
            <person name="Rouze P."/>
            <person name="Salamov A."/>
            <person name="Putnam N."/>
            <person name="Dupont C."/>
            <person name="Jorgensen R."/>
            <person name="Derelle E."/>
            <person name="Rombauts S."/>
            <person name="Zhou K."/>
            <person name="Otillar R."/>
            <person name="Merchant S.S."/>
            <person name="Podell S."/>
            <person name="Gaasterland T."/>
            <person name="Napoli C."/>
            <person name="Gendler K."/>
            <person name="Manuell A."/>
            <person name="Tai V."/>
            <person name="Vallon O."/>
            <person name="Piganeau G."/>
            <person name="Jancek S."/>
            <person name="Heijde M."/>
            <person name="Jabbari K."/>
            <person name="Bowler C."/>
            <person name="Lohr M."/>
            <person name="Robbens S."/>
            <person name="Werner G."/>
            <person name="Dubchak I."/>
            <person name="Pazour G.J."/>
            <person name="Ren Q."/>
            <person name="Paulsen I."/>
            <person name="Delwiche C."/>
            <person name="Schmutz J."/>
            <person name="Rokhsar D."/>
            <person name="Van de Peer Y."/>
            <person name="Moreau H."/>
            <person name="Grigoriev I.V."/>
        </authorList>
    </citation>
    <scope>NUCLEOTIDE SEQUENCE [LARGE SCALE GENOMIC DNA]</scope>
    <source>
        <strain evidence="4 5">CCE9901</strain>
    </source>
</reference>
<dbReference type="HOGENOM" id="CLU_772420_0_0_1"/>
<evidence type="ECO:0000313" key="4">
    <source>
        <dbReference type="EMBL" id="ABO97013.1"/>
    </source>
</evidence>
<proteinExistence type="predicted"/>
<keyword evidence="1" id="KW-0175">Coiled coil</keyword>
<dbReference type="InterPro" id="IPR008942">
    <property type="entry name" value="ENTH_VHS"/>
</dbReference>
<dbReference type="Pfam" id="PF04818">
    <property type="entry name" value="CID"/>
    <property type="match status" value="1"/>
</dbReference>
<dbReference type="CDD" id="cd16981">
    <property type="entry name" value="CID_RPRD_like"/>
    <property type="match status" value="1"/>
</dbReference>
<dbReference type="RefSeq" id="XP_001418720.1">
    <property type="nucleotide sequence ID" value="XM_001418683.1"/>
</dbReference>
<protein>
    <recommendedName>
        <fullName evidence="3">CID domain-containing protein</fullName>
    </recommendedName>
</protein>
<dbReference type="GO" id="GO:0031124">
    <property type="term" value="P:mRNA 3'-end processing"/>
    <property type="evidence" value="ECO:0007669"/>
    <property type="project" value="TreeGrafter"/>
</dbReference>
<dbReference type="STRING" id="436017.A4S0C4"/>
<dbReference type="InterPro" id="IPR006569">
    <property type="entry name" value="CID_dom"/>
</dbReference>
<dbReference type="SMART" id="SM00582">
    <property type="entry name" value="RPR"/>
    <property type="match status" value="1"/>
</dbReference>
<dbReference type="GeneID" id="5002929"/>
<dbReference type="SUPFAM" id="SSF48464">
    <property type="entry name" value="ENTH/VHS domain"/>
    <property type="match status" value="1"/>
</dbReference>
<dbReference type="PANTHER" id="PTHR12460">
    <property type="entry name" value="CYCLIN-DEPENDENT KINASE INHIBITOR-RELATED PROTEIN"/>
    <property type="match status" value="1"/>
</dbReference>
<evidence type="ECO:0000313" key="5">
    <source>
        <dbReference type="Proteomes" id="UP000001568"/>
    </source>
</evidence>
<sequence length="341" mass="36867">MTDAPSAFTTKLASLNGSAQSIETLSHWCIFHRKNARTLAGTWDERLRAAASKQKLPFLYLASDIVQKSRKKGPEWADALVGYMPDACKHAVEHGDGTTTEKVKKLLRVWGERQCFPGASTESWLDGASDGGGGSTAVAAKVAAPAATSAAPVAKKNKNDLAEVPALSGDNAALAKLLVKMENAERDVAAASERFDADVREELLDETNVENAEDPVGMLRAVQCCESAIVFKRNAVDTMTETLDTLEKKLRAALARVEAARESQSGVNMGELTQMMIKALKARKKASKRNADFIVRQIASEAGDAPLPEPVDFDADADNYDPSDAPDEYHPPDESNKRPRR</sequence>
<feature type="coiled-coil region" evidence="1">
    <location>
        <begin position="174"/>
        <end position="201"/>
    </location>
</feature>
<keyword evidence="5" id="KW-1185">Reference proteome</keyword>
<organism evidence="4 5">
    <name type="scientific">Ostreococcus lucimarinus (strain CCE9901)</name>
    <dbReference type="NCBI Taxonomy" id="436017"/>
    <lineage>
        <taxon>Eukaryota</taxon>
        <taxon>Viridiplantae</taxon>
        <taxon>Chlorophyta</taxon>
        <taxon>Mamiellophyceae</taxon>
        <taxon>Mamiellales</taxon>
        <taxon>Bathycoccaceae</taxon>
        <taxon>Ostreococcus</taxon>
    </lineage>
</organism>
<dbReference type="GO" id="GO:0000993">
    <property type="term" value="F:RNA polymerase II complex binding"/>
    <property type="evidence" value="ECO:0007669"/>
    <property type="project" value="TreeGrafter"/>
</dbReference>
<gene>
    <name evidence="4" type="ORF">OSTLU_32691</name>
</gene>
<dbReference type="OMA" id="EECESSA"/>
<feature type="compositionally biased region" description="Basic and acidic residues" evidence="2">
    <location>
        <begin position="327"/>
        <end position="341"/>
    </location>
</feature>
<feature type="compositionally biased region" description="Acidic residues" evidence="2">
    <location>
        <begin position="311"/>
        <end position="326"/>
    </location>
</feature>
<dbReference type="EMBL" id="CP000587">
    <property type="protein sequence ID" value="ABO97013.1"/>
    <property type="molecule type" value="Genomic_DNA"/>
</dbReference>
<dbReference type="OrthoDB" id="10069473at2759"/>